<dbReference type="NCBIfam" id="TIGR01409">
    <property type="entry name" value="TAT_signal_seq"/>
    <property type="match status" value="1"/>
</dbReference>
<evidence type="ECO:0000313" key="4">
    <source>
        <dbReference type="Proteomes" id="UP000772618"/>
    </source>
</evidence>
<feature type="signal peptide" evidence="1">
    <location>
        <begin position="1"/>
        <end position="27"/>
    </location>
</feature>
<evidence type="ECO:0000313" key="3">
    <source>
        <dbReference type="EMBL" id="MBT1706495.1"/>
    </source>
</evidence>
<reference evidence="3 4" key="1">
    <citation type="submission" date="2021-05" db="EMBL/GenBank/DDBJ databases">
        <title>A Polyphasic approach of four new species of the genus Ohtaekwangia: Ohtaekwangia histidinii sp. nov., Ohtaekwangia cretensis sp. nov., Ohtaekwangia indiensis sp. nov., Ohtaekwangia reichenbachii sp. nov. from diverse environment.</title>
        <authorList>
            <person name="Octaviana S."/>
        </authorList>
    </citation>
    <scope>NUCLEOTIDE SEQUENCE [LARGE SCALE GENOMIC DNA]</scope>
    <source>
        <strain evidence="3 4">PWU20</strain>
    </source>
</reference>
<dbReference type="InterPro" id="IPR012577">
    <property type="entry name" value="NIPSNAP"/>
</dbReference>
<organism evidence="3 4">
    <name type="scientific">Chryseosolibacter indicus</name>
    <dbReference type="NCBI Taxonomy" id="2782351"/>
    <lineage>
        <taxon>Bacteria</taxon>
        <taxon>Pseudomonadati</taxon>
        <taxon>Bacteroidota</taxon>
        <taxon>Cytophagia</taxon>
        <taxon>Cytophagales</taxon>
        <taxon>Chryseotaleaceae</taxon>
        <taxon>Chryseosolibacter</taxon>
    </lineage>
</organism>
<proteinExistence type="predicted"/>
<evidence type="ECO:0000256" key="1">
    <source>
        <dbReference type="SAM" id="SignalP"/>
    </source>
</evidence>
<dbReference type="InterPro" id="IPR019546">
    <property type="entry name" value="TAT_signal_bac_arc"/>
</dbReference>
<sequence>MQRRDFIKKTAVATGALSAAAVGSATAQQTGKNKELYELRVYELKNQTAMDNYLSKALIPALNRLGVKQVGAFTETGKSEPVKLYVLIPYNSFEDYGRITYALKSDTEFLNASAEYNQTPQDKAVFNRYESSLLLAFDGLPKMIVPPSGQRIFELRTYEGYSEDAVRRKVKMFNEGEFDIFNRVKLNSVFFGEMLAGKNLPCLTYIITFE</sequence>
<keyword evidence="1" id="KW-0732">Signal</keyword>
<protein>
    <submittedName>
        <fullName evidence="3">NIPSNAP family protein</fullName>
    </submittedName>
</protein>
<feature type="chain" id="PRO_5046506076" evidence="1">
    <location>
        <begin position="28"/>
        <end position="210"/>
    </location>
</feature>
<dbReference type="EMBL" id="JAHESD010000126">
    <property type="protein sequence ID" value="MBT1706495.1"/>
    <property type="molecule type" value="Genomic_DNA"/>
</dbReference>
<dbReference type="RefSeq" id="WP_254157878.1">
    <property type="nucleotide sequence ID" value="NZ_JAHESD010000126.1"/>
</dbReference>
<keyword evidence="4" id="KW-1185">Reference proteome</keyword>
<accession>A0ABS5VYK0</accession>
<dbReference type="Proteomes" id="UP000772618">
    <property type="component" value="Unassembled WGS sequence"/>
</dbReference>
<name>A0ABS5VYK0_9BACT</name>
<evidence type="ECO:0000259" key="2">
    <source>
        <dbReference type="Pfam" id="PF07978"/>
    </source>
</evidence>
<feature type="non-terminal residue" evidence="3">
    <location>
        <position position="210"/>
    </location>
</feature>
<dbReference type="PROSITE" id="PS51318">
    <property type="entry name" value="TAT"/>
    <property type="match status" value="1"/>
</dbReference>
<dbReference type="Gene3D" id="3.30.70.100">
    <property type="match status" value="2"/>
</dbReference>
<dbReference type="InterPro" id="IPR011008">
    <property type="entry name" value="Dimeric_a/b-barrel"/>
</dbReference>
<feature type="domain" description="NIPSNAP" evidence="2">
    <location>
        <begin position="37"/>
        <end position="116"/>
    </location>
</feature>
<dbReference type="SUPFAM" id="SSF54909">
    <property type="entry name" value="Dimeric alpha+beta barrel"/>
    <property type="match status" value="1"/>
</dbReference>
<gene>
    <name evidence="3" type="ORF">KK060_24690</name>
</gene>
<dbReference type="InterPro" id="IPR006311">
    <property type="entry name" value="TAT_signal"/>
</dbReference>
<comment type="caution">
    <text evidence="3">The sequence shown here is derived from an EMBL/GenBank/DDBJ whole genome shotgun (WGS) entry which is preliminary data.</text>
</comment>
<dbReference type="Pfam" id="PF07978">
    <property type="entry name" value="NIPSNAP"/>
    <property type="match status" value="1"/>
</dbReference>